<proteinExistence type="predicted"/>
<dbReference type="EMBL" id="JAODUP010000015">
    <property type="protein sequence ID" value="KAK2168684.1"/>
    <property type="molecule type" value="Genomic_DNA"/>
</dbReference>
<protein>
    <submittedName>
        <fullName evidence="2">Uncharacterized protein</fullName>
    </submittedName>
</protein>
<feature type="non-terminal residue" evidence="2">
    <location>
        <position position="1"/>
    </location>
</feature>
<keyword evidence="1" id="KW-1133">Transmembrane helix</keyword>
<feature type="transmembrane region" description="Helical" evidence="1">
    <location>
        <begin position="27"/>
        <end position="56"/>
    </location>
</feature>
<evidence type="ECO:0000256" key="1">
    <source>
        <dbReference type="SAM" id="Phobius"/>
    </source>
</evidence>
<sequence>KDNLKHADTKEKVALPKPEGSAYQFTFIYNGFVLAFCVAVLYYLLLLLCLYISLVYYCTNIQLFCQEYLFAVLIVVVGCSDRALVTTLYCNPPGCAFKSGLYQCASGICFSTES</sequence>
<keyword evidence="1" id="KW-0812">Transmembrane</keyword>
<accession>A0AAD9NIS0</accession>
<dbReference type="AlphaFoldDB" id="A0AAD9NIS0"/>
<name>A0AAD9NIS0_9ANNE</name>
<organism evidence="2 3">
    <name type="scientific">Paralvinella palmiformis</name>
    <dbReference type="NCBI Taxonomy" id="53620"/>
    <lineage>
        <taxon>Eukaryota</taxon>
        <taxon>Metazoa</taxon>
        <taxon>Spiralia</taxon>
        <taxon>Lophotrochozoa</taxon>
        <taxon>Annelida</taxon>
        <taxon>Polychaeta</taxon>
        <taxon>Sedentaria</taxon>
        <taxon>Canalipalpata</taxon>
        <taxon>Terebellida</taxon>
        <taxon>Terebelliformia</taxon>
        <taxon>Alvinellidae</taxon>
        <taxon>Paralvinella</taxon>
    </lineage>
</organism>
<keyword evidence="1" id="KW-0472">Membrane</keyword>
<reference evidence="2" key="1">
    <citation type="journal article" date="2023" name="Mol. Biol. Evol.">
        <title>Third-Generation Sequencing Reveals the Adaptive Role of the Epigenome in Three Deep-Sea Polychaetes.</title>
        <authorList>
            <person name="Perez M."/>
            <person name="Aroh O."/>
            <person name="Sun Y."/>
            <person name="Lan Y."/>
            <person name="Juniper S.K."/>
            <person name="Young C.R."/>
            <person name="Angers B."/>
            <person name="Qian P.Y."/>
        </authorList>
    </citation>
    <scope>NUCLEOTIDE SEQUENCE</scope>
    <source>
        <strain evidence="2">P08H-3</strain>
    </source>
</reference>
<evidence type="ECO:0000313" key="3">
    <source>
        <dbReference type="Proteomes" id="UP001208570"/>
    </source>
</evidence>
<evidence type="ECO:0000313" key="2">
    <source>
        <dbReference type="EMBL" id="KAK2168684.1"/>
    </source>
</evidence>
<dbReference type="Proteomes" id="UP001208570">
    <property type="component" value="Unassembled WGS sequence"/>
</dbReference>
<keyword evidence="3" id="KW-1185">Reference proteome</keyword>
<gene>
    <name evidence="2" type="ORF">LSH36_15g17056</name>
</gene>
<comment type="caution">
    <text evidence="2">The sequence shown here is derived from an EMBL/GenBank/DDBJ whole genome shotgun (WGS) entry which is preliminary data.</text>
</comment>